<feature type="non-terminal residue" evidence="4">
    <location>
        <position position="1"/>
    </location>
</feature>
<evidence type="ECO:0000256" key="2">
    <source>
        <dbReference type="SAM" id="SignalP"/>
    </source>
</evidence>
<feature type="region of interest" description="Disordered" evidence="1">
    <location>
        <begin position="340"/>
        <end position="450"/>
    </location>
</feature>
<sequence>LLVILVAFACVFSTGSEAWSWSWSSGSGSGSGWESHGSDGSASGSGTNPDGSHWSWKWNTRSGWRWRSDSNHTKPGSSNHNPGSSNHNVTKPEGSSNHNVTKPGSSNHNVTKPGSSNHNHNVTMPGSSHHNHNETKPGSSKHNDSRSGSDDNDSSNPVFATPREVVVGGSRGWNYGVDLEEWASKTTFHVGDVLVFEYNNMTNQRHDVYLQTNLWSYRTCNFESRNKIASSEENGSKESFKFTLAMSQPYSFACGENNGYYCRTYNMKFSVLPLLVILVAFACVFSTGSEAWSWSWSSGSGSGSGWESHGSDGSASGSGTNPDGSHWSWRWDTRSGWRWRSDSNHTKPGSSNHNVTKPEGSSNHNVTKPGSSNHNVTKPEGSSNHNVTKPGSSNHNVTKPGSSNHNHNVTVPGSSHHNHNETKPGSSKHNDSRSGSDDNDSSNPVFATPSEVVVGGSRGWNYGVDLEEWASKTTFHVGDVLVFEYNNMTNQRHDVYLQTNLWSYRTCNFESRNKIASSEENGSKESFKFTLAMSQPYSFACGENNGYYCRTYNMKFSVLPGA</sequence>
<protein>
    <recommendedName>
        <fullName evidence="3">Phytocyanin domain-containing protein</fullName>
    </recommendedName>
</protein>
<dbReference type="PANTHER" id="PTHR34052:SF4">
    <property type="entry name" value="AUXIN RESPONSE FACTOR 30"/>
    <property type="match status" value="1"/>
</dbReference>
<dbReference type="InterPro" id="IPR008972">
    <property type="entry name" value="Cupredoxin"/>
</dbReference>
<feature type="compositionally biased region" description="Polar residues" evidence="1">
    <location>
        <begin position="93"/>
        <end position="128"/>
    </location>
</feature>
<feature type="domain" description="Phytocyanin" evidence="3">
    <location>
        <begin position="163"/>
        <end position="275"/>
    </location>
</feature>
<feature type="region of interest" description="Disordered" evidence="1">
    <location>
        <begin position="67"/>
        <end position="162"/>
    </location>
</feature>
<feature type="compositionally biased region" description="Basic and acidic residues" evidence="1">
    <location>
        <begin position="131"/>
        <end position="149"/>
    </location>
</feature>
<keyword evidence="5" id="KW-1185">Reference proteome</keyword>
<proteinExistence type="predicted"/>
<feature type="compositionally biased region" description="Low complexity" evidence="1">
    <location>
        <begin position="75"/>
        <end position="88"/>
    </location>
</feature>
<feature type="compositionally biased region" description="Polar residues" evidence="1">
    <location>
        <begin position="346"/>
        <end position="415"/>
    </location>
</feature>
<accession>A0ABQ7Y9W5</accession>
<dbReference type="Pfam" id="PF02298">
    <property type="entry name" value="Cu_bind_like"/>
    <property type="match status" value="2"/>
</dbReference>
<dbReference type="Proteomes" id="UP000824890">
    <property type="component" value="Unassembled WGS sequence"/>
</dbReference>
<feature type="domain" description="Phytocyanin" evidence="3">
    <location>
        <begin position="450"/>
        <end position="562"/>
    </location>
</feature>
<feature type="signal peptide" evidence="2">
    <location>
        <begin position="1"/>
        <end position="18"/>
    </location>
</feature>
<dbReference type="EMBL" id="JAGKQM010000018">
    <property type="protein sequence ID" value="KAH0864962.1"/>
    <property type="molecule type" value="Genomic_DNA"/>
</dbReference>
<feature type="region of interest" description="Disordered" evidence="1">
    <location>
        <begin position="30"/>
        <end position="54"/>
    </location>
</feature>
<comment type="caution">
    <text evidence="4">The sequence shown here is derived from an EMBL/GenBank/DDBJ whole genome shotgun (WGS) entry which is preliminary data.</text>
</comment>
<feature type="region of interest" description="Disordered" evidence="1">
    <location>
        <begin position="305"/>
        <end position="327"/>
    </location>
</feature>
<dbReference type="PANTHER" id="PTHR34052">
    <property type="entry name" value="GLYCINE-RICH PROTEIN-LIKE"/>
    <property type="match status" value="1"/>
</dbReference>
<evidence type="ECO:0000256" key="1">
    <source>
        <dbReference type="SAM" id="MobiDB-lite"/>
    </source>
</evidence>
<dbReference type="PROSITE" id="PS51485">
    <property type="entry name" value="PHYTOCYANIN"/>
    <property type="match status" value="2"/>
</dbReference>
<reference evidence="4 5" key="1">
    <citation type="submission" date="2021-05" db="EMBL/GenBank/DDBJ databases">
        <title>Genome Assembly of Synthetic Allotetraploid Brassica napus Reveals Homoeologous Exchanges between Subgenomes.</title>
        <authorList>
            <person name="Davis J.T."/>
        </authorList>
    </citation>
    <scope>NUCLEOTIDE SEQUENCE [LARGE SCALE GENOMIC DNA]</scope>
    <source>
        <strain evidence="5">cv. Da-Ae</strain>
        <tissue evidence="4">Seedling</tissue>
    </source>
</reference>
<gene>
    <name evidence="4" type="ORF">HID58_082173</name>
</gene>
<name>A0ABQ7Y9W5_BRANA</name>
<organism evidence="4 5">
    <name type="scientific">Brassica napus</name>
    <name type="common">Rape</name>
    <dbReference type="NCBI Taxonomy" id="3708"/>
    <lineage>
        <taxon>Eukaryota</taxon>
        <taxon>Viridiplantae</taxon>
        <taxon>Streptophyta</taxon>
        <taxon>Embryophyta</taxon>
        <taxon>Tracheophyta</taxon>
        <taxon>Spermatophyta</taxon>
        <taxon>Magnoliopsida</taxon>
        <taxon>eudicotyledons</taxon>
        <taxon>Gunneridae</taxon>
        <taxon>Pentapetalae</taxon>
        <taxon>rosids</taxon>
        <taxon>malvids</taxon>
        <taxon>Brassicales</taxon>
        <taxon>Brassicaceae</taxon>
        <taxon>Brassiceae</taxon>
        <taxon>Brassica</taxon>
    </lineage>
</organism>
<dbReference type="InterPro" id="IPR003245">
    <property type="entry name" value="Phytocyanin_dom"/>
</dbReference>
<evidence type="ECO:0000259" key="3">
    <source>
        <dbReference type="PROSITE" id="PS51485"/>
    </source>
</evidence>
<feature type="chain" id="PRO_5046773486" description="Phytocyanin domain-containing protein" evidence="2">
    <location>
        <begin position="19"/>
        <end position="562"/>
    </location>
</feature>
<feature type="compositionally biased region" description="Basic and acidic residues" evidence="1">
    <location>
        <begin position="418"/>
        <end position="436"/>
    </location>
</feature>
<evidence type="ECO:0000313" key="4">
    <source>
        <dbReference type="EMBL" id="KAH0864962.1"/>
    </source>
</evidence>
<keyword evidence="2" id="KW-0732">Signal</keyword>
<feature type="compositionally biased region" description="Low complexity" evidence="1">
    <location>
        <begin position="30"/>
        <end position="46"/>
    </location>
</feature>
<dbReference type="SUPFAM" id="SSF49503">
    <property type="entry name" value="Cupredoxins"/>
    <property type="match status" value="2"/>
</dbReference>
<feature type="compositionally biased region" description="Low complexity" evidence="1">
    <location>
        <begin position="305"/>
        <end position="319"/>
    </location>
</feature>
<evidence type="ECO:0000313" key="5">
    <source>
        <dbReference type="Proteomes" id="UP000824890"/>
    </source>
</evidence>
<dbReference type="Gene3D" id="2.60.40.420">
    <property type="entry name" value="Cupredoxins - blue copper proteins"/>
    <property type="match status" value="2"/>
</dbReference>